<evidence type="ECO:0000313" key="2">
    <source>
        <dbReference type="Proteomes" id="UP000307943"/>
    </source>
</evidence>
<keyword evidence="2" id="KW-1185">Reference proteome</keyword>
<reference evidence="1 2" key="1">
    <citation type="submission" date="2019-05" db="EMBL/GenBank/DDBJ databases">
        <title>We sequenced the genome of Paenibacillus hemerocallicola KCTC 33185 for further insight into its adaptation and study the phylogeny of Paenibacillus.</title>
        <authorList>
            <person name="Narsing Rao M.P."/>
        </authorList>
    </citation>
    <scope>NUCLEOTIDE SEQUENCE [LARGE SCALE GENOMIC DNA]</scope>
    <source>
        <strain evidence="1 2">KCTC 33185</strain>
    </source>
</reference>
<sequence>MNMISNPKVQGFVPVWAPFKGFSLLFDNPGDSCSRLSDFPRLAKMDCRYDRPELSFYRTLWDVGSGASELVCSYLFCPLPLHSYHVTVWDGINDFNVRRLPEGERAEAERWLQGLPGSFDPEHGLLAGRGGEPIGIRMDPIEFEFDRLEKWNNASIVARLKPADSRSEDVLRGIEEEREKLNQLFEERFGIATASKSYRPHVSIGYLGNKELGEKAEEAVRRLNERMEPGMSGLRLRFAGISMYGMSDMETFFKWA</sequence>
<protein>
    <recommendedName>
        <fullName evidence="3">2'-5' RNA ligase family protein</fullName>
    </recommendedName>
</protein>
<dbReference type="RefSeq" id="WP_139600874.1">
    <property type="nucleotide sequence ID" value="NZ_VDCQ01000004.1"/>
</dbReference>
<gene>
    <name evidence="1" type="ORF">FE784_04185</name>
</gene>
<evidence type="ECO:0008006" key="3">
    <source>
        <dbReference type="Google" id="ProtNLM"/>
    </source>
</evidence>
<comment type="caution">
    <text evidence="1">The sequence shown here is derived from an EMBL/GenBank/DDBJ whole genome shotgun (WGS) entry which is preliminary data.</text>
</comment>
<evidence type="ECO:0000313" key="1">
    <source>
        <dbReference type="EMBL" id="TNJ67588.1"/>
    </source>
</evidence>
<dbReference type="SUPFAM" id="SSF55144">
    <property type="entry name" value="LigT-like"/>
    <property type="match status" value="1"/>
</dbReference>
<dbReference type="InterPro" id="IPR009097">
    <property type="entry name" value="Cyclic_Pdiesterase"/>
</dbReference>
<dbReference type="EMBL" id="VDCQ01000004">
    <property type="protein sequence ID" value="TNJ67588.1"/>
    <property type="molecule type" value="Genomic_DNA"/>
</dbReference>
<dbReference type="Gene3D" id="3.90.1140.10">
    <property type="entry name" value="Cyclic phosphodiesterase"/>
    <property type="match status" value="1"/>
</dbReference>
<dbReference type="AlphaFoldDB" id="A0A5C4TF24"/>
<organism evidence="1 2">
    <name type="scientific">Paenibacillus hemerocallicola</name>
    <dbReference type="NCBI Taxonomy" id="1172614"/>
    <lineage>
        <taxon>Bacteria</taxon>
        <taxon>Bacillati</taxon>
        <taxon>Bacillota</taxon>
        <taxon>Bacilli</taxon>
        <taxon>Bacillales</taxon>
        <taxon>Paenibacillaceae</taxon>
        <taxon>Paenibacillus</taxon>
    </lineage>
</organism>
<dbReference type="Proteomes" id="UP000307943">
    <property type="component" value="Unassembled WGS sequence"/>
</dbReference>
<name>A0A5C4TF24_9BACL</name>
<accession>A0A5C4TF24</accession>
<dbReference type="OrthoDB" id="2568302at2"/>
<proteinExistence type="predicted"/>